<dbReference type="PANTHER" id="PTHR15600:SF42">
    <property type="entry name" value="SACSIN"/>
    <property type="match status" value="1"/>
</dbReference>
<name>A0ABY7EMC3_MYAAR</name>
<proteinExistence type="predicted"/>
<feature type="domain" description="Sacsin/Nov" evidence="1">
    <location>
        <begin position="170"/>
        <end position="350"/>
    </location>
</feature>
<dbReference type="SUPFAM" id="SSF55874">
    <property type="entry name" value="ATPase domain of HSP90 chaperone/DNA topoisomerase II/histidine kinase"/>
    <property type="match status" value="1"/>
</dbReference>
<organism evidence="2 3">
    <name type="scientific">Mya arenaria</name>
    <name type="common">Soft-shell clam</name>
    <dbReference type="NCBI Taxonomy" id="6604"/>
    <lineage>
        <taxon>Eukaryota</taxon>
        <taxon>Metazoa</taxon>
        <taxon>Spiralia</taxon>
        <taxon>Lophotrochozoa</taxon>
        <taxon>Mollusca</taxon>
        <taxon>Bivalvia</taxon>
        <taxon>Autobranchia</taxon>
        <taxon>Heteroconchia</taxon>
        <taxon>Euheterodonta</taxon>
        <taxon>Imparidentia</taxon>
        <taxon>Neoheterodontei</taxon>
        <taxon>Myida</taxon>
        <taxon>Myoidea</taxon>
        <taxon>Myidae</taxon>
        <taxon>Mya</taxon>
    </lineage>
</organism>
<evidence type="ECO:0000313" key="2">
    <source>
        <dbReference type="EMBL" id="WAR11143.1"/>
    </source>
</evidence>
<dbReference type="Proteomes" id="UP001164746">
    <property type="component" value="Chromosome 7"/>
</dbReference>
<dbReference type="Pfam" id="PF25794">
    <property type="entry name" value="SACS"/>
    <property type="match status" value="1"/>
</dbReference>
<evidence type="ECO:0000259" key="1">
    <source>
        <dbReference type="Pfam" id="PF25794"/>
    </source>
</evidence>
<dbReference type="PANTHER" id="PTHR15600">
    <property type="entry name" value="SACSIN"/>
    <property type="match status" value="1"/>
</dbReference>
<gene>
    <name evidence="2" type="ORF">MAR_036219</name>
</gene>
<evidence type="ECO:0000313" key="3">
    <source>
        <dbReference type="Proteomes" id="UP001164746"/>
    </source>
</evidence>
<dbReference type="EMBL" id="CP111018">
    <property type="protein sequence ID" value="WAR11143.1"/>
    <property type="molecule type" value="Genomic_DNA"/>
</dbReference>
<accession>A0ABY7EMC3</accession>
<dbReference type="InterPro" id="IPR058210">
    <property type="entry name" value="SACS/Nov_dom"/>
</dbReference>
<sequence>MYGKSFYSVKQVAMSMETDCKPELCLLQNLSDLELRLFKKLGVKEHFSKEDIIAVMESKRLLWKDKSCKGKEVKLIINLLRNLHSIMEIEHVKIEDLQKHKDFIVAPDENNVLAPTYELALEDQAVRWSRKVRLVHGDVPPNIAKAVGVQTKKTSLIKRFSKGIFSFGQREKLTTRLNGLLRDYPGDTSIFKEFIQNADDAGATEINFIKFFRTQNIAHSIGRNQVLGPALCIYNNSHFSDSDLDGIRNLGIGSKTDDPTKTGQYGLGFNAVYHITDTPSFYTKGPGLGKEGVLCIFDPLFKDIPDTDEPGIKCDIDDMDDEFKDILKGYPGMKSDVGTMFRLPLRQEKAYFVKKG</sequence>
<dbReference type="InterPro" id="IPR052972">
    <property type="entry name" value="Sacsin_chaperone_reg"/>
</dbReference>
<reference evidence="2" key="1">
    <citation type="submission" date="2022-11" db="EMBL/GenBank/DDBJ databases">
        <title>Centuries of genome instability and evolution in soft-shell clam transmissible cancer (bioRxiv).</title>
        <authorList>
            <person name="Hart S.F.M."/>
            <person name="Yonemitsu M.A."/>
            <person name="Giersch R.M."/>
            <person name="Beal B.F."/>
            <person name="Arriagada G."/>
            <person name="Davis B.W."/>
            <person name="Ostrander E.A."/>
            <person name="Goff S.P."/>
            <person name="Metzger M.J."/>
        </authorList>
    </citation>
    <scope>NUCLEOTIDE SEQUENCE</scope>
    <source>
        <strain evidence="2">MELC-2E11</strain>
        <tissue evidence="2">Siphon/mantle</tissue>
    </source>
</reference>
<keyword evidence="3" id="KW-1185">Reference proteome</keyword>
<dbReference type="NCBIfam" id="NF047352">
    <property type="entry name" value="P_loop_sacsin"/>
    <property type="match status" value="1"/>
</dbReference>
<dbReference type="InterPro" id="IPR036890">
    <property type="entry name" value="HATPase_C_sf"/>
</dbReference>
<protein>
    <submittedName>
        <fullName evidence="2">SACS-like protein</fullName>
    </submittedName>
</protein>